<dbReference type="Gene3D" id="3.30.1330.40">
    <property type="entry name" value="RutC-like"/>
    <property type="match status" value="1"/>
</dbReference>
<dbReference type="PANTHER" id="PTHR11803:SF58">
    <property type="entry name" value="PROTEIN HMF1-RELATED"/>
    <property type="match status" value="1"/>
</dbReference>
<dbReference type="GO" id="GO:0005829">
    <property type="term" value="C:cytosol"/>
    <property type="evidence" value="ECO:0007669"/>
    <property type="project" value="TreeGrafter"/>
</dbReference>
<dbReference type="InterPro" id="IPR035959">
    <property type="entry name" value="RutC-like_sf"/>
</dbReference>
<evidence type="ECO:0000313" key="3">
    <source>
        <dbReference type="Proteomes" id="UP001139035"/>
    </source>
</evidence>
<sequence length="131" mass="14279">MAFTKTTLEPTWEAKYAYSPAVVTEGGKTVWLAGHVGFMDDDGQSLAGQFERQVRQAFKNLEATMGRVGGDLTDIVWMTVSVCDGRYSQVFTDIRKEIYGKDFPASTLVTVAAFAHPDILVEITPVAVIAG</sequence>
<dbReference type="RefSeq" id="WP_233720418.1">
    <property type="nucleotide sequence ID" value="NZ_JAJUWU010000016.1"/>
</dbReference>
<reference evidence="2" key="1">
    <citation type="submission" date="2022-01" db="EMBL/GenBank/DDBJ databases">
        <title>Jiella avicenniae sp. nov., a novel endophytic bacterium isolated from bark of Avicennia marina.</title>
        <authorList>
            <person name="Tuo L."/>
        </authorList>
    </citation>
    <scope>NUCLEOTIDE SEQUENCE</scope>
    <source>
        <strain evidence="2">CBK1P-4</strain>
    </source>
</reference>
<dbReference type="GO" id="GO:0019239">
    <property type="term" value="F:deaminase activity"/>
    <property type="evidence" value="ECO:0007669"/>
    <property type="project" value="TreeGrafter"/>
</dbReference>
<evidence type="ECO:0000313" key="2">
    <source>
        <dbReference type="EMBL" id="MCE7029424.1"/>
    </source>
</evidence>
<comment type="similarity">
    <text evidence="1">Belongs to the RutC family.</text>
</comment>
<dbReference type="PANTHER" id="PTHR11803">
    <property type="entry name" value="2-IMINOBUTANOATE/2-IMINOPROPANOATE DEAMINASE RIDA"/>
    <property type="match status" value="1"/>
</dbReference>
<name>A0A9X1T613_9HYPH</name>
<organism evidence="2 3">
    <name type="scientific">Jiella avicenniae</name>
    <dbReference type="NCBI Taxonomy" id="2907202"/>
    <lineage>
        <taxon>Bacteria</taxon>
        <taxon>Pseudomonadati</taxon>
        <taxon>Pseudomonadota</taxon>
        <taxon>Alphaproteobacteria</taxon>
        <taxon>Hyphomicrobiales</taxon>
        <taxon>Aurantimonadaceae</taxon>
        <taxon>Jiella</taxon>
    </lineage>
</organism>
<dbReference type="CDD" id="cd00448">
    <property type="entry name" value="YjgF_YER057c_UK114_family"/>
    <property type="match status" value="1"/>
</dbReference>
<protein>
    <submittedName>
        <fullName evidence="2">RidA family protein</fullName>
    </submittedName>
</protein>
<keyword evidence="3" id="KW-1185">Reference proteome</keyword>
<dbReference type="AlphaFoldDB" id="A0A9X1T613"/>
<evidence type="ECO:0000256" key="1">
    <source>
        <dbReference type="ARBA" id="ARBA00010552"/>
    </source>
</evidence>
<dbReference type="InterPro" id="IPR006175">
    <property type="entry name" value="YjgF/YER057c/UK114"/>
</dbReference>
<gene>
    <name evidence="2" type="ORF">LZD57_15640</name>
</gene>
<dbReference type="SUPFAM" id="SSF55298">
    <property type="entry name" value="YjgF-like"/>
    <property type="match status" value="1"/>
</dbReference>
<accession>A0A9X1T613</accession>
<dbReference type="Pfam" id="PF01042">
    <property type="entry name" value="Ribonuc_L-PSP"/>
    <property type="match status" value="1"/>
</dbReference>
<dbReference type="EMBL" id="JAJUWU010000016">
    <property type="protein sequence ID" value="MCE7029424.1"/>
    <property type="molecule type" value="Genomic_DNA"/>
</dbReference>
<proteinExistence type="inferred from homology"/>
<dbReference type="Proteomes" id="UP001139035">
    <property type="component" value="Unassembled WGS sequence"/>
</dbReference>
<comment type="caution">
    <text evidence="2">The sequence shown here is derived from an EMBL/GenBank/DDBJ whole genome shotgun (WGS) entry which is preliminary data.</text>
</comment>